<comment type="caution">
    <text evidence="5">The sequence shown here is derived from an EMBL/GenBank/DDBJ whole genome shotgun (WGS) entry which is preliminary data.</text>
</comment>
<dbReference type="PROSITE" id="PS01174">
    <property type="entry name" value="LIPASE_GDXG_SER"/>
    <property type="match status" value="1"/>
</dbReference>
<dbReference type="FunFam" id="3.40.50.1820:FF:000089">
    <property type="entry name" value="Alpha/beta hydrolase"/>
    <property type="match status" value="1"/>
</dbReference>
<dbReference type="InterPro" id="IPR050300">
    <property type="entry name" value="GDXG_lipolytic_enzyme"/>
</dbReference>
<accession>A0A838ABD1</accession>
<gene>
    <name evidence="5" type="ORF">H0B56_13505</name>
</gene>
<dbReference type="GO" id="GO:0016787">
    <property type="term" value="F:hydrolase activity"/>
    <property type="evidence" value="ECO:0007669"/>
    <property type="project" value="UniProtKB-KW"/>
</dbReference>
<dbReference type="InterPro" id="IPR029058">
    <property type="entry name" value="AB_hydrolase_fold"/>
</dbReference>
<feature type="active site" evidence="3">
    <location>
        <position position="160"/>
    </location>
</feature>
<sequence>MPLKPEARAIVDIAAKEFPALGTEVVDADHARRILARRPQPDVEPIPVGWVAERTVPGSEGCGDVRARVYWPGKHIDRPGVVVFCHGGGWVLCDVDTHDRLCRAMTNATGAVVVSVDYRRAPEHPFPAAAVDAYTVTRWVADHPTALGADPDRIAVAGDSSGGNLAAVTALMARDRGGPDIAFQLLIYPMLDHAQDTASYRDNAHGYFVTADHLRWYWQQYLGDSGDGAHPYASPLRAADLSGLPPAHIITAELDPLRDEAEEYGRRLAAAGTPTDVRRYDGMFHGFVSMAEHLPDAVAAGSAAYRALAAALGTSPEHPDGEAGP</sequence>
<dbReference type="Pfam" id="PF07859">
    <property type="entry name" value="Abhydrolase_3"/>
    <property type="match status" value="1"/>
</dbReference>
<dbReference type="PANTHER" id="PTHR48081">
    <property type="entry name" value="AB HYDROLASE SUPERFAMILY PROTEIN C4A8.06C"/>
    <property type="match status" value="1"/>
</dbReference>
<feature type="domain" description="Alpha/beta hydrolase fold-3" evidence="4">
    <location>
        <begin position="82"/>
        <end position="288"/>
    </location>
</feature>
<dbReference type="PANTHER" id="PTHR48081:SF8">
    <property type="entry name" value="ALPHA_BETA HYDROLASE FOLD-3 DOMAIN-CONTAINING PROTEIN-RELATED"/>
    <property type="match status" value="1"/>
</dbReference>
<evidence type="ECO:0000256" key="1">
    <source>
        <dbReference type="ARBA" id="ARBA00010515"/>
    </source>
</evidence>
<dbReference type="AlphaFoldDB" id="A0A838ABD1"/>
<dbReference type="EMBL" id="JACCKD010000004">
    <property type="protein sequence ID" value="MBA0126562.1"/>
    <property type="molecule type" value="Genomic_DNA"/>
</dbReference>
<evidence type="ECO:0000256" key="3">
    <source>
        <dbReference type="PROSITE-ProRule" id="PRU10038"/>
    </source>
</evidence>
<dbReference type="RefSeq" id="WP_180893375.1">
    <property type="nucleotide sequence ID" value="NZ_JACCKD010000004.1"/>
</dbReference>
<evidence type="ECO:0000313" key="6">
    <source>
        <dbReference type="Proteomes" id="UP000582974"/>
    </source>
</evidence>
<evidence type="ECO:0000256" key="2">
    <source>
        <dbReference type="ARBA" id="ARBA00022801"/>
    </source>
</evidence>
<dbReference type="Gene3D" id="3.40.50.1820">
    <property type="entry name" value="alpha/beta hydrolase"/>
    <property type="match status" value="1"/>
</dbReference>
<name>A0A838ABD1_9PSEU</name>
<keyword evidence="2 5" id="KW-0378">Hydrolase</keyword>
<dbReference type="InterPro" id="IPR013094">
    <property type="entry name" value="AB_hydrolase_3"/>
</dbReference>
<comment type="similarity">
    <text evidence="1">Belongs to the 'GDXG' lipolytic enzyme family.</text>
</comment>
<keyword evidence="6" id="KW-1185">Reference proteome</keyword>
<dbReference type="Proteomes" id="UP000582974">
    <property type="component" value="Unassembled WGS sequence"/>
</dbReference>
<evidence type="ECO:0000259" key="4">
    <source>
        <dbReference type="Pfam" id="PF07859"/>
    </source>
</evidence>
<organism evidence="5 6">
    <name type="scientific">Haloechinothrix aidingensis</name>
    <dbReference type="NCBI Taxonomy" id="2752311"/>
    <lineage>
        <taxon>Bacteria</taxon>
        <taxon>Bacillati</taxon>
        <taxon>Actinomycetota</taxon>
        <taxon>Actinomycetes</taxon>
        <taxon>Pseudonocardiales</taxon>
        <taxon>Pseudonocardiaceae</taxon>
        <taxon>Haloechinothrix</taxon>
    </lineage>
</organism>
<protein>
    <submittedName>
        <fullName evidence="5">Alpha/beta hydrolase</fullName>
    </submittedName>
</protein>
<proteinExistence type="inferred from homology"/>
<evidence type="ECO:0000313" key="5">
    <source>
        <dbReference type="EMBL" id="MBA0126562.1"/>
    </source>
</evidence>
<dbReference type="InterPro" id="IPR033140">
    <property type="entry name" value="Lipase_GDXG_put_SER_AS"/>
</dbReference>
<dbReference type="SUPFAM" id="SSF53474">
    <property type="entry name" value="alpha/beta-Hydrolases"/>
    <property type="match status" value="1"/>
</dbReference>
<reference evidence="5 6" key="1">
    <citation type="submission" date="2020-07" db="EMBL/GenBank/DDBJ databases">
        <title>Genome of Haloechinothrix sp.</title>
        <authorList>
            <person name="Tang S.-K."/>
            <person name="Yang L."/>
            <person name="Zhu W.-Y."/>
        </authorList>
    </citation>
    <scope>NUCLEOTIDE SEQUENCE [LARGE SCALE GENOMIC DNA]</scope>
    <source>
        <strain evidence="5 6">YIM 98757</strain>
    </source>
</reference>